<dbReference type="PANTHER" id="PTHR46438">
    <property type="entry name" value="ALPHA/BETA-HYDROLASES SUPERFAMILY PROTEIN"/>
    <property type="match status" value="1"/>
</dbReference>
<keyword evidence="3" id="KW-0378">Hydrolase</keyword>
<dbReference type="GO" id="GO:0016787">
    <property type="term" value="F:hydrolase activity"/>
    <property type="evidence" value="ECO:0007669"/>
    <property type="project" value="UniProtKB-KW"/>
</dbReference>
<dbReference type="RefSeq" id="WP_126611931.1">
    <property type="nucleotide sequence ID" value="NZ_CP034562.1"/>
</dbReference>
<sequence>MAIDLFEKYTDNVSQFMEIDGMKVHYKVEGEGFPIVLLHGTFASLHTWDRWTDTLKKKYKVIRLDLPGFALTGPRPDKSYSVEIYLDFLDRFLKRLEINKFYLAGSSLGGWIAWEYAYRFKEKVRRLILLDAAGFNDKQSIPLLYKLVQNPIIKEFKLFHGFAEYVKAPKTFIEFFLKNAYGDANRLEPTTTTRYHELFARKGNKEAFLNLANSGVTDNSSSLKDLDTPTLIIWGEKDHWIPLANAYKFQFSLPNSELIIYEGVGHIAMEEIPDKSVKDSIKFLENKAFDSGTKVKTTTLCDKFSDNIRVGEIGLQSITEKDSFHGSVLCIKTNNRKVIFDRIEEENGKGKVLVIEWIADTDNAVIDDELVFALMHQEWEGIITNGNYRNTEEICKLRTGIMANKAYPRKAIAPTEDNLIEIHYHAAVSGIEFVDGHFVYVDKDGLVSSKKNLIDWENK</sequence>
<dbReference type="InterPro" id="IPR029058">
    <property type="entry name" value="AB_hydrolase_fold"/>
</dbReference>
<gene>
    <name evidence="3" type="ORF">EI427_04145</name>
</gene>
<dbReference type="PANTHER" id="PTHR46438:SF11">
    <property type="entry name" value="LIPASE-RELATED"/>
    <property type="match status" value="1"/>
</dbReference>
<dbReference type="AlphaFoldDB" id="A0A3S9NZT5"/>
<dbReference type="PRINTS" id="PR00111">
    <property type="entry name" value="ABHYDROLASE"/>
</dbReference>
<evidence type="ECO:0000256" key="1">
    <source>
        <dbReference type="PIRSR" id="PIRSR605493-1"/>
    </source>
</evidence>
<dbReference type="Gene3D" id="3.40.50.1820">
    <property type="entry name" value="alpha/beta hydrolase"/>
    <property type="match status" value="1"/>
</dbReference>
<dbReference type="InterPro" id="IPR005493">
    <property type="entry name" value="RraA/RraA-like"/>
</dbReference>
<name>A0A3S9NZT5_9BACT</name>
<dbReference type="OrthoDB" id="9780932at2"/>
<dbReference type="KEGG" id="fll:EI427_04145"/>
<dbReference type="InterPro" id="IPR036704">
    <property type="entry name" value="RraA/RraA-like_sf"/>
</dbReference>
<feature type="domain" description="AB hydrolase-1" evidence="2">
    <location>
        <begin position="34"/>
        <end position="271"/>
    </location>
</feature>
<dbReference type="EMBL" id="CP034562">
    <property type="protein sequence ID" value="AZQ61443.1"/>
    <property type="molecule type" value="Genomic_DNA"/>
</dbReference>
<evidence type="ECO:0000313" key="3">
    <source>
        <dbReference type="EMBL" id="AZQ61443.1"/>
    </source>
</evidence>
<evidence type="ECO:0000313" key="4">
    <source>
        <dbReference type="Proteomes" id="UP000267268"/>
    </source>
</evidence>
<dbReference type="SUPFAM" id="SSF89562">
    <property type="entry name" value="RraA-like"/>
    <property type="match status" value="1"/>
</dbReference>
<dbReference type="Pfam" id="PF03737">
    <property type="entry name" value="RraA-like"/>
    <property type="match status" value="1"/>
</dbReference>
<accession>A0A3S9NZT5</accession>
<reference evidence="3 4" key="1">
    <citation type="submission" date="2018-12" db="EMBL/GenBank/DDBJ databases">
        <title>Flammeovirga pectinis sp. nov., isolated from the gut of the Korean scallop, Patinopecten yessoensis.</title>
        <authorList>
            <person name="Bae J.-W."/>
            <person name="Jeong Y.-S."/>
            <person name="Kang W."/>
        </authorList>
    </citation>
    <scope>NUCLEOTIDE SEQUENCE [LARGE SCALE GENOMIC DNA]</scope>
    <source>
        <strain evidence="3 4">L12M1</strain>
    </source>
</reference>
<dbReference type="Proteomes" id="UP000267268">
    <property type="component" value="Chromosome 1"/>
</dbReference>
<protein>
    <submittedName>
        <fullName evidence="3">Alpha/beta fold hydrolase</fullName>
    </submittedName>
</protein>
<evidence type="ECO:0000259" key="2">
    <source>
        <dbReference type="Pfam" id="PF00561"/>
    </source>
</evidence>
<dbReference type="Gene3D" id="3.50.30.40">
    <property type="entry name" value="Ribonuclease E inhibitor RraA/RraA-like"/>
    <property type="match status" value="1"/>
</dbReference>
<dbReference type="Pfam" id="PF00561">
    <property type="entry name" value="Abhydrolase_1"/>
    <property type="match status" value="1"/>
</dbReference>
<keyword evidence="4" id="KW-1185">Reference proteome</keyword>
<proteinExistence type="predicted"/>
<organism evidence="3 4">
    <name type="scientific">Flammeovirga pectinis</name>
    <dbReference type="NCBI Taxonomy" id="2494373"/>
    <lineage>
        <taxon>Bacteria</taxon>
        <taxon>Pseudomonadati</taxon>
        <taxon>Bacteroidota</taxon>
        <taxon>Cytophagia</taxon>
        <taxon>Cytophagales</taxon>
        <taxon>Flammeovirgaceae</taxon>
        <taxon>Flammeovirga</taxon>
    </lineage>
</organism>
<dbReference type="SUPFAM" id="SSF53474">
    <property type="entry name" value="alpha/beta-Hydrolases"/>
    <property type="match status" value="1"/>
</dbReference>
<dbReference type="InterPro" id="IPR000073">
    <property type="entry name" value="AB_hydrolase_1"/>
</dbReference>
<feature type="binding site" evidence="1">
    <location>
        <position position="389"/>
    </location>
    <ligand>
        <name>substrate</name>
    </ligand>
</feature>